<dbReference type="RefSeq" id="WP_193150698.1">
    <property type="nucleotide sequence ID" value="NZ_CP041235.1"/>
</dbReference>
<dbReference type="AlphaFoldDB" id="A0A7M1B4B5"/>
<name>A0A7M1B4B5_9BACT</name>
<proteinExistence type="predicted"/>
<feature type="domain" description="Transposase DDE" evidence="1">
    <location>
        <begin position="105"/>
        <end position="256"/>
    </location>
</feature>
<reference evidence="2 3" key="1">
    <citation type="submission" date="2019-06" db="EMBL/GenBank/DDBJ databases">
        <title>Sulfurimonas gotlandica sp. nov., a chemoautotrophic and psychrotolerant epsilonproteobacterium isolated from a pelagic redoxcline, and an emended description of the genus Sulfurimonas.</title>
        <authorList>
            <person name="Wang S."/>
            <person name="Jiang L."/>
            <person name="Shao Z."/>
        </authorList>
    </citation>
    <scope>NUCLEOTIDE SEQUENCE [LARGE SCALE GENOMIC DNA]</scope>
    <source>
        <strain evidence="2 3">S2-6</strain>
    </source>
</reference>
<evidence type="ECO:0000313" key="2">
    <source>
        <dbReference type="EMBL" id="QOP44571.1"/>
    </source>
</evidence>
<protein>
    <submittedName>
        <fullName evidence="2">IS982 family transposase</fullName>
    </submittedName>
</protein>
<evidence type="ECO:0000313" key="3">
    <source>
        <dbReference type="Proteomes" id="UP000593719"/>
    </source>
</evidence>
<dbReference type="EMBL" id="CP041235">
    <property type="protein sequence ID" value="QOP44571.1"/>
    <property type="molecule type" value="Genomic_DNA"/>
</dbReference>
<keyword evidence="3" id="KW-1185">Reference proteome</keyword>
<dbReference type="NCBIfam" id="NF033520">
    <property type="entry name" value="transpos_IS982"/>
    <property type="match status" value="1"/>
</dbReference>
<dbReference type="Proteomes" id="UP000593719">
    <property type="component" value="Chromosome"/>
</dbReference>
<dbReference type="Pfam" id="PF13612">
    <property type="entry name" value="DDE_Tnp_1_3"/>
    <property type="match status" value="1"/>
</dbReference>
<sequence length="292" mass="33986">MILTKLFVEIDACMKIYEQNFNVELIKNGKKHRKRDTKLSLSEIMTIVVYFHMSGYRTFKNFYRKHICTIHREAFPCLVSYNRFVELIPRVLLPLSVFMKTQRTGSSTGITFVDSTTIDVCHNRRIHQHKVFKGIAQRGKSSTGWFYGFKLVNEFGEIVNFAFTPGNTDDRNEELMLKLTKNISGKLIGDKGYLSQKLFDLLWKNGTQPITKIKKNMKNKLMPLFDKLLLRKRALIESINDQLKNISQLEHSRHRSPTNAMVNWVAALVAYSYQPKKPSINFANNQRKMIVV</sequence>
<organism evidence="2 3">
    <name type="scientific">Sulfurimonas sediminis</name>
    <dbReference type="NCBI Taxonomy" id="2590020"/>
    <lineage>
        <taxon>Bacteria</taxon>
        <taxon>Pseudomonadati</taxon>
        <taxon>Campylobacterota</taxon>
        <taxon>Epsilonproteobacteria</taxon>
        <taxon>Campylobacterales</taxon>
        <taxon>Sulfurimonadaceae</taxon>
        <taxon>Sulfurimonas</taxon>
    </lineage>
</organism>
<evidence type="ECO:0000259" key="1">
    <source>
        <dbReference type="Pfam" id="PF13612"/>
    </source>
</evidence>
<dbReference type="InterPro" id="IPR025668">
    <property type="entry name" value="Tnp_DDE_dom"/>
</dbReference>
<gene>
    <name evidence="2" type="ORF">FJR45_11720</name>
</gene>
<dbReference type="KEGG" id="ssei:FJR45_11720"/>
<accession>A0A7M1B4B5</accession>